<protein>
    <submittedName>
        <fullName evidence="1">Uncharacterized protein</fullName>
    </submittedName>
</protein>
<evidence type="ECO:0000313" key="2">
    <source>
        <dbReference type="Proteomes" id="UP001141806"/>
    </source>
</evidence>
<dbReference type="Proteomes" id="UP001141806">
    <property type="component" value="Unassembled WGS sequence"/>
</dbReference>
<evidence type="ECO:0000313" key="1">
    <source>
        <dbReference type="EMBL" id="KAJ4976717.1"/>
    </source>
</evidence>
<reference evidence="1" key="1">
    <citation type="journal article" date="2023" name="Plant J.">
        <title>The genome of the king protea, Protea cynaroides.</title>
        <authorList>
            <person name="Chang J."/>
            <person name="Duong T.A."/>
            <person name="Schoeman C."/>
            <person name="Ma X."/>
            <person name="Roodt D."/>
            <person name="Barker N."/>
            <person name="Li Z."/>
            <person name="Van de Peer Y."/>
            <person name="Mizrachi E."/>
        </authorList>
    </citation>
    <scope>NUCLEOTIDE SEQUENCE</scope>
    <source>
        <tissue evidence="1">Young leaves</tissue>
    </source>
</reference>
<sequence length="214" mass="24273">MESLEELHIWGGYKLSEANRKMLGKGRLVDNVGKCQGSKSIADDEIYYHGSSIPILCVVFAFKTEQLIQGEPQWKTRCLRPKKEVHLLDNDDVALLDDSLNLTLSTPNINDDIQGFPSAIVTEEVGTISFHAAVENPAQRQSSHCFDSSSTSGFPLIFKKRRGVTKRYNSLALHVVGLVEPTMFLKRWWRPSRKKVRQLVQGIIFADYFSTRFL</sequence>
<proteinExistence type="predicted"/>
<organism evidence="1 2">
    <name type="scientific">Protea cynaroides</name>
    <dbReference type="NCBI Taxonomy" id="273540"/>
    <lineage>
        <taxon>Eukaryota</taxon>
        <taxon>Viridiplantae</taxon>
        <taxon>Streptophyta</taxon>
        <taxon>Embryophyta</taxon>
        <taxon>Tracheophyta</taxon>
        <taxon>Spermatophyta</taxon>
        <taxon>Magnoliopsida</taxon>
        <taxon>Proteales</taxon>
        <taxon>Proteaceae</taxon>
        <taxon>Protea</taxon>
    </lineage>
</organism>
<accession>A0A9Q0KTU3</accession>
<dbReference type="AlphaFoldDB" id="A0A9Q0KTU3"/>
<gene>
    <name evidence="1" type="ORF">NE237_001823</name>
</gene>
<dbReference type="EMBL" id="JAMYWD010000003">
    <property type="protein sequence ID" value="KAJ4976717.1"/>
    <property type="molecule type" value="Genomic_DNA"/>
</dbReference>
<comment type="caution">
    <text evidence="1">The sequence shown here is derived from an EMBL/GenBank/DDBJ whole genome shotgun (WGS) entry which is preliminary data.</text>
</comment>
<keyword evidence="2" id="KW-1185">Reference proteome</keyword>
<name>A0A9Q0KTU3_9MAGN</name>